<name>A0A5J9W3B2_9POAL</name>
<evidence type="ECO:0000313" key="3">
    <source>
        <dbReference type="Proteomes" id="UP000324897"/>
    </source>
</evidence>
<accession>A0A5J9W3B2</accession>
<proteinExistence type="predicted"/>
<evidence type="ECO:0000256" key="1">
    <source>
        <dbReference type="SAM" id="MobiDB-lite"/>
    </source>
</evidence>
<dbReference type="AlphaFoldDB" id="A0A5J9W3B2"/>
<protein>
    <submittedName>
        <fullName evidence="2">Uncharacterized protein</fullName>
    </submittedName>
</protein>
<feature type="region of interest" description="Disordered" evidence="1">
    <location>
        <begin position="93"/>
        <end position="114"/>
    </location>
</feature>
<keyword evidence="3" id="KW-1185">Reference proteome</keyword>
<comment type="caution">
    <text evidence="2">The sequence shown here is derived from an EMBL/GenBank/DDBJ whole genome shotgun (WGS) entry which is preliminary data.</text>
</comment>
<dbReference type="Gramene" id="TVU41820">
    <property type="protein sequence ID" value="TVU41820"/>
    <property type="gene ID" value="EJB05_15372"/>
</dbReference>
<reference evidence="2 3" key="1">
    <citation type="journal article" date="2019" name="Sci. Rep.">
        <title>A high-quality genome of Eragrostis curvula grass provides insights into Poaceae evolution and supports new strategies to enhance forage quality.</title>
        <authorList>
            <person name="Carballo J."/>
            <person name="Santos B.A.C.M."/>
            <person name="Zappacosta D."/>
            <person name="Garbus I."/>
            <person name="Selva J.P."/>
            <person name="Gallo C.A."/>
            <person name="Diaz A."/>
            <person name="Albertini E."/>
            <person name="Caccamo M."/>
            <person name="Echenique V."/>
        </authorList>
    </citation>
    <scope>NUCLEOTIDE SEQUENCE [LARGE SCALE GENOMIC DNA]</scope>
    <source>
        <strain evidence="3">cv. Victoria</strain>
        <tissue evidence="2">Leaf</tissue>
    </source>
</reference>
<evidence type="ECO:0000313" key="2">
    <source>
        <dbReference type="EMBL" id="TVU41820.1"/>
    </source>
</evidence>
<dbReference type="EMBL" id="RWGY01000007">
    <property type="protein sequence ID" value="TVU41820.1"/>
    <property type="molecule type" value="Genomic_DNA"/>
</dbReference>
<gene>
    <name evidence="2" type="ORF">EJB05_15372</name>
</gene>
<sequence length="114" mass="12850">MYGSNLDTLASRHVPVPPHLSRFWNLLTLFWRQRQPICQPSLRLLRNAVHSGLAVHADAWRQADHPKAELAVTTAPSTSRTCTRLPALVSMAVNRRRRGSPPRPPPWSRACARS</sequence>
<dbReference type="Proteomes" id="UP000324897">
    <property type="component" value="Chromosome 4"/>
</dbReference>
<feature type="non-terminal residue" evidence="2">
    <location>
        <position position="1"/>
    </location>
</feature>
<organism evidence="2 3">
    <name type="scientific">Eragrostis curvula</name>
    <name type="common">weeping love grass</name>
    <dbReference type="NCBI Taxonomy" id="38414"/>
    <lineage>
        <taxon>Eukaryota</taxon>
        <taxon>Viridiplantae</taxon>
        <taxon>Streptophyta</taxon>
        <taxon>Embryophyta</taxon>
        <taxon>Tracheophyta</taxon>
        <taxon>Spermatophyta</taxon>
        <taxon>Magnoliopsida</taxon>
        <taxon>Liliopsida</taxon>
        <taxon>Poales</taxon>
        <taxon>Poaceae</taxon>
        <taxon>PACMAD clade</taxon>
        <taxon>Chloridoideae</taxon>
        <taxon>Eragrostideae</taxon>
        <taxon>Eragrostidinae</taxon>
        <taxon>Eragrostis</taxon>
    </lineage>
</organism>